<dbReference type="EMBL" id="DVMU01000180">
    <property type="protein sequence ID" value="HIU34473.1"/>
    <property type="molecule type" value="Genomic_DNA"/>
</dbReference>
<dbReference type="AlphaFoldDB" id="A0A9D1ICI0"/>
<feature type="domain" description="Pyruvate carboxyltransferase" evidence="2">
    <location>
        <begin position="4"/>
        <end position="242"/>
    </location>
</feature>
<evidence type="ECO:0000313" key="4">
    <source>
        <dbReference type="Proteomes" id="UP000824072"/>
    </source>
</evidence>
<protein>
    <submittedName>
        <fullName evidence="3">Aldolase catalytic domain-containing protein</fullName>
    </submittedName>
</protein>
<proteinExistence type="predicted"/>
<dbReference type="GO" id="GO:0009098">
    <property type="term" value="P:L-leucine biosynthetic process"/>
    <property type="evidence" value="ECO:0007669"/>
    <property type="project" value="TreeGrafter"/>
</dbReference>
<sequence length="536" mass="60834">MAQLRILDCTLRDGGYVNDFNFGARELTEIVGMLSQSGVEIIECGFLQDHADNPDQSLFASAEDVRRVLSKRNARSMYVAMLQLGRFHVENLEPWDGTSIDGVRLTFHEHEIEEAFSVGEEIQRRGYKLFMQPVGTNTYPDDVLLQIVRRVNRMRPYAFYLVDTLGSMYKNDLMRMLLAVDHNLAEGILLGFHSHNNLQLSFSNAQQLAELTTKREILLDSSVFGMGRGAGNLCTELICQYINENIENRYSMLPILEIMDEYVNPIFRRTPWGYSAAHYLSSINGCHPNYATYFLDKQTISVRDIHAIIRSMEPERRVLFDREYAEESYIRHLQSAVDDHAALQRLREVVGGRSVLLLAPGKSLNTHRDKIRAFLEGERPAAISINFLPREIPVDGAFISNLRRFRALGEESRCLEGKTLFVTSNISPEGIRAQVLNYSSYLNDDPEISDNAGLMLINALVKCGVGEVILAGFDGYLPDPRANYFTERIVSTAEDVRLKRINRAIAERVAQLRKTIAVRFLTPSIYQGDFDADDLV</sequence>
<dbReference type="GO" id="GO:0003852">
    <property type="term" value="F:2-isopropylmalate synthase activity"/>
    <property type="evidence" value="ECO:0007669"/>
    <property type="project" value="TreeGrafter"/>
</dbReference>
<name>A0A9D1ICI0_9FIRM</name>
<dbReference type="InterPro" id="IPR050073">
    <property type="entry name" value="2-IPM_HCS-like"/>
</dbReference>
<dbReference type="PANTHER" id="PTHR10277">
    <property type="entry name" value="HOMOCITRATE SYNTHASE-RELATED"/>
    <property type="match status" value="1"/>
</dbReference>
<dbReference type="Proteomes" id="UP000824072">
    <property type="component" value="Unassembled WGS sequence"/>
</dbReference>
<organism evidence="3 4">
    <name type="scientific">Candidatus Pullichristensenella excrementigallinarum</name>
    <dbReference type="NCBI Taxonomy" id="2840907"/>
    <lineage>
        <taxon>Bacteria</taxon>
        <taxon>Bacillati</taxon>
        <taxon>Bacillota</taxon>
        <taxon>Clostridia</taxon>
        <taxon>Candidatus Pullichristensenella</taxon>
    </lineage>
</organism>
<dbReference type="InterPro" id="IPR000891">
    <property type="entry name" value="PYR_CT"/>
</dbReference>
<dbReference type="SUPFAM" id="SSF51569">
    <property type="entry name" value="Aldolase"/>
    <property type="match status" value="1"/>
</dbReference>
<dbReference type="InterPro" id="IPR013785">
    <property type="entry name" value="Aldolase_TIM"/>
</dbReference>
<evidence type="ECO:0000256" key="1">
    <source>
        <dbReference type="ARBA" id="ARBA00023211"/>
    </source>
</evidence>
<comment type="caution">
    <text evidence="3">The sequence shown here is derived from an EMBL/GenBank/DDBJ whole genome shotgun (WGS) entry which is preliminary data.</text>
</comment>
<reference evidence="3" key="1">
    <citation type="submission" date="2020-10" db="EMBL/GenBank/DDBJ databases">
        <authorList>
            <person name="Gilroy R."/>
        </authorList>
    </citation>
    <scope>NUCLEOTIDE SEQUENCE</scope>
    <source>
        <strain evidence="3">ChiHcec3-11533</strain>
    </source>
</reference>
<evidence type="ECO:0000259" key="2">
    <source>
        <dbReference type="Pfam" id="PF00682"/>
    </source>
</evidence>
<evidence type="ECO:0000313" key="3">
    <source>
        <dbReference type="EMBL" id="HIU34473.1"/>
    </source>
</evidence>
<reference evidence="3" key="2">
    <citation type="journal article" date="2021" name="PeerJ">
        <title>Extensive microbial diversity within the chicken gut microbiome revealed by metagenomics and culture.</title>
        <authorList>
            <person name="Gilroy R."/>
            <person name="Ravi A."/>
            <person name="Getino M."/>
            <person name="Pursley I."/>
            <person name="Horton D.L."/>
            <person name="Alikhan N.F."/>
            <person name="Baker D."/>
            <person name="Gharbi K."/>
            <person name="Hall N."/>
            <person name="Watson M."/>
            <person name="Adriaenssens E.M."/>
            <person name="Foster-Nyarko E."/>
            <person name="Jarju S."/>
            <person name="Secka A."/>
            <person name="Antonio M."/>
            <person name="Oren A."/>
            <person name="Chaudhuri R.R."/>
            <person name="La Ragione R."/>
            <person name="Hildebrand F."/>
            <person name="Pallen M.J."/>
        </authorList>
    </citation>
    <scope>NUCLEOTIDE SEQUENCE</scope>
    <source>
        <strain evidence="3">ChiHcec3-11533</strain>
    </source>
</reference>
<gene>
    <name evidence="3" type="ORF">IAB02_07920</name>
</gene>
<accession>A0A9D1ICI0</accession>
<dbReference type="PANTHER" id="PTHR10277:SF9">
    <property type="entry name" value="2-ISOPROPYLMALATE SYNTHASE 1, CHLOROPLASTIC-RELATED"/>
    <property type="match status" value="1"/>
</dbReference>
<dbReference type="Pfam" id="PF00682">
    <property type="entry name" value="HMGL-like"/>
    <property type="match status" value="1"/>
</dbReference>
<keyword evidence="1" id="KW-0464">Manganese</keyword>
<dbReference type="Gene3D" id="3.20.20.70">
    <property type="entry name" value="Aldolase class I"/>
    <property type="match status" value="1"/>
</dbReference>
<dbReference type="CDD" id="cd07944">
    <property type="entry name" value="DRE_TIM_HOA_like"/>
    <property type="match status" value="1"/>
</dbReference>